<evidence type="ECO:0000256" key="1">
    <source>
        <dbReference type="ARBA" id="ARBA00004477"/>
    </source>
</evidence>
<dbReference type="Pfam" id="PF04506">
    <property type="entry name" value="Rft-1"/>
    <property type="match status" value="1"/>
</dbReference>
<dbReference type="Proteomes" id="UP001321749">
    <property type="component" value="Unassembled WGS sequence"/>
</dbReference>
<feature type="transmembrane region" description="Helical" evidence="10">
    <location>
        <begin position="42"/>
        <end position="62"/>
    </location>
</feature>
<keyword evidence="6 10" id="KW-1133">Transmembrane helix</keyword>
<dbReference type="AlphaFoldDB" id="A0AAV9HRA6"/>
<keyword evidence="10" id="KW-0813">Transport</keyword>
<evidence type="ECO:0000256" key="9">
    <source>
        <dbReference type="ARBA" id="ARBA00045912"/>
    </source>
</evidence>
<evidence type="ECO:0000256" key="8">
    <source>
        <dbReference type="ARBA" id="ARBA00044793"/>
    </source>
</evidence>
<evidence type="ECO:0000256" key="6">
    <source>
        <dbReference type="ARBA" id="ARBA00022989"/>
    </source>
</evidence>
<comment type="pathway">
    <text evidence="2">Protein modification; protein glycosylation.</text>
</comment>
<keyword evidence="5 10" id="KW-0256">Endoplasmic reticulum</keyword>
<evidence type="ECO:0000313" key="11">
    <source>
        <dbReference type="EMBL" id="KAK4462575.1"/>
    </source>
</evidence>
<dbReference type="PANTHER" id="PTHR13117">
    <property type="entry name" value="ENDOPLASMIC RETICULUM MULTISPAN TRANSMEMBRANE PROTEIN-RELATED"/>
    <property type="match status" value="1"/>
</dbReference>
<feature type="transmembrane region" description="Helical" evidence="10">
    <location>
        <begin position="97"/>
        <end position="116"/>
    </location>
</feature>
<comment type="subcellular location">
    <subcellularLocation>
        <location evidence="1 10">Endoplasmic reticulum membrane</location>
        <topology evidence="1 10">Multi-pass membrane protein</topology>
    </subcellularLocation>
</comment>
<comment type="function">
    <text evidence="9 10">Intramembrane glycolipid transporter that operates in the biosynthetic pathway of dolichol-linked oligosaccharides, the glycan precursors employed in protein asparagine (N)-glycosylation. The sequential addition of sugars to dolichol pyrophosphate produces dolichol-linked oligosaccharides containing fourteen sugars, including two GlcNAcs, nine mannoses and three glucoses. Once assembled, the oligosaccharide is transferred from the lipid to nascent proteins by oligosaccharyltransferases. The assembly of dolichol-linked oligosaccharides begins on the cytosolic side of the endoplasmic reticulum membrane and finishes in its lumen. RFT1 could mediate the translocation of the cytosolically oriented intermediate DolPP-GlcNAc2Man5, produced by ALG11, into the ER lumen where dolichol-linked oligosaccharides assembly continues. However, the intramembrane lipid transporter activity could not be confirmed in vitro.</text>
</comment>
<keyword evidence="7 10" id="KW-0472">Membrane</keyword>
<organism evidence="11 12">
    <name type="scientific">Cladorrhinum samala</name>
    <dbReference type="NCBI Taxonomy" id="585594"/>
    <lineage>
        <taxon>Eukaryota</taxon>
        <taxon>Fungi</taxon>
        <taxon>Dikarya</taxon>
        <taxon>Ascomycota</taxon>
        <taxon>Pezizomycotina</taxon>
        <taxon>Sordariomycetes</taxon>
        <taxon>Sordariomycetidae</taxon>
        <taxon>Sordariales</taxon>
        <taxon>Podosporaceae</taxon>
        <taxon>Cladorrhinum</taxon>
    </lineage>
</organism>
<protein>
    <recommendedName>
        <fullName evidence="8 10">Man(5)GlcNAc(2)-PP-dolichol translocation protein RFT1</fullName>
    </recommendedName>
</protein>
<reference evidence="11" key="2">
    <citation type="submission" date="2023-06" db="EMBL/GenBank/DDBJ databases">
        <authorList>
            <consortium name="Lawrence Berkeley National Laboratory"/>
            <person name="Mondo S.J."/>
            <person name="Hensen N."/>
            <person name="Bonometti L."/>
            <person name="Westerberg I."/>
            <person name="Brannstrom I.O."/>
            <person name="Guillou S."/>
            <person name="Cros-Aarteil S."/>
            <person name="Calhoun S."/>
            <person name="Haridas S."/>
            <person name="Kuo A."/>
            <person name="Pangilinan J."/>
            <person name="Riley R."/>
            <person name="Labutti K."/>
            <person name="Andreopoulos B."/>
            <person name="Lipzen A."/>
            <person name="Chen C."/>
            <person name="Yanf M."/>
            <person name="Daum C."/>
            <person name="Ng V."/>
            <person name="Clum A."/>
            <person name="Steindorff A."/>
            <person name="Ohm R."/>
            <person name="Martin F."/>
            <person name="Silar P."/>
            <person name="Natvig D."/>
            <person name="Lalanne C."/>
            <person name="Gautier V."/>
            <person name="Ament-Velasquez S.L."/>
            <person name="Kruys A."/>
            <person name="Hutchinson M.I."/>
            <person name="Powell A.J."/>
            <person name="Barry K."/>
            <person name="Miller A.N."/>
            <person name="Grigoriev I.V."/>
            <person name="Debuchy R."/>
            <person name="Gladieux P."/>
            <person name="Thoren M.H."/>
            <person name="Johannesson H."/>
        </authorList>
    </citation>
    <scope>NUCLEOTIDE SEQUENCE</scope>
    <source>
        <strain evidence="11">PSN324</strain>
    </source>
</reference>
<comment type="caution">
    <text evidence="11">The sequence shown here is derived from an EMBL/GenBank/DDBJ whole genome shotgun (WGS) entry which is preliminary data.</text>
</comment>
<keyword evidence="12" id="KW-1185">Reference proteome</keyword>
<evidence type="ECO:0000256" key="10">
    <source>
        <dbReference type="RuleBase" id="RU365067"/>
    </source>
</evidence>
<dbReference type="EMBL" id="MU864970">
    <property type="protein sequence ID" value="KAK4462575.1"/>
    <property type="molecule type" value="Genomic_DNA"/>
</dbReference>
<keyword evidence="4 10" id="KW-0812">Transmembrane</keyword>
<comment type="similarity">
    <text evidence="3 10">Belongs to the RFT1 family.</text>
</comment>
<gene>
    <name evidence="11" type="ORF">QBC42DRAFT_78161</name>
</gene>
<feature type="transmembrane region" description="Helical" evidence="10">
    <location>
        <begin position="402"/>
        <end position="421"/>
    </location>
</feature>
<feature type="transmembrane region" description="Helical" evidence="10">
    <location>
        <begin position="330"/>
        <end position="350"/>
    </location>
</feature>
<reference evidence="11" key="1">
    <citation type="journal article" date="2023" name="Mol. Phylogenet. Evol.">
        <title>Genome-scale phylogeny and comparative genomics of the fungal order Sordariales.</title>
        <authorList>
            <person name="Hensen N."/>
            <person name="Bonometti L."/>
            <person name="Westerberg I."/>
            <person name="Brannstrom I.O."/>
            <person name="Guillou S."/>
            <person name="Cros-Aarteil S."/>
            <person name="Calhoun S."/>
            <person name="Haridas S."/>
            <person name="Kuo A."/>
            <person name="Mondo S."/>
            <person name="Pangilinan J."/>
            <person name="Riley R."/>
            <person name="LaButti K."/>
            <person name="Andreopoulos B."/>
            <person name="Lipzen A."/>
            <person name="Chen C."/>
            <person name="Yan M."/>
            <person name="Daum C."/>
            <person name="Ng V."/>
            <person name="Clum A."/>
            <person name="Steindorff A."/>
            <person name="Ohm R.A."/>
            <person name="Martin F."/>
            <person name="Silar P."/>
            <person name="Natvig D.O."/>
            <person name="Lalanne C."/>
            <person name="Gautier V."/>
            <person name="Ament-Velasquez S.L."/>
            <person name="Kruys A."/>
            <person name="Hutchinson M.I."/>
            <person name="Powell A.J."/>
            <person name="Barry K."/>
            <person name="Miller A.N."/>
            <person name="Grigoriev I.V."/>
            <person name="Debuchy R."/>
            <person name="Gladieux P."/>
            <person name="Hiltunen Thoren M."/>
            <person name="Johannesson H."/>
        </authorList>
    </citation>
    <scope>NUCLEOTIDE SEQUENCE</scope>
    <source>
        <strain evidence="11">PSN324</strain>
    </source>
</reference>
<dbReference type="InterPro" id="IPR007594">
    <property type="entry name" value="RFT1"/>
</dbReference>
<comment type="caution">
    <text evidence="10">Lacks conserved residue(s) required for the propagation of feature annotation.</text>
</comment>
<evidence type="ECO:0000256" key="3">
    <source>
        <dbReference type="ARBA" id="ARBA00010288"/>
    </source>
</evidence>
<evidence type="ECO:0000313" key="12">
    <source>
        <dbReference type="Proteomes" id="UP001321749"/>
    </source>
</evidence>
<dbReference type="GO" id="GO:0034203">
    <property type="term" value="P:glycolipid translocation"/>
    <property type="evidence" value="ECO:0007669"/>
    <property type="project" value="TreeGrafter"/>
</dbReference>
<evidence type="ECO:0000256" key="4">
    <source>
        <dbReference type="ARBA" id="ARBA00022692"/>
    </source>
</evidence>
<feature type="transmembrane region" description="Helical" evidence="10">
    <location>
        <begin position="370"/>
        <end position="390"/>
    </location>
</feature>
<proteinExistence type="inferred from homology"/>
<dbReference type="PANTHER" id="PTHR13117:SF5">
    <property type="entry name" value="PROTEIN RFT1 HOMOLOG"/>
    <property type="match status" value="1"/>
</dbReference>
<feature type="transmembrane region" description="Helical" evidence="10">
    <location>
        <begin position="136"/>
        <end position="155"/>
    </location>
</feature>
<dbReference type="GO" id="GO:0005789">
    <property type="term" value="C:endoplasmic reticulum membrane"/>
    <property type="evidence" value="ECO:0007669"/>
    <property type="project" value="UniProtKB-SubCell"/>
</dbReference>
<accession>A0AAV9HRA6</accession>
<evidence type="ECO:0000256" key="2">
    <source>
        <dbReference type="ARBA" id="ARBA00004922"/>
    </source>
</evidence>
<dbReference type="GO" id="GO:0006488">
    <property type="term" value="P:dolichol-linked oligosaccharide biosynthetic process"/>
    <property type="evidence" value="ECO:0007669"/>
    <property type="project" value="InterPro"/>
</dbReference>
<name>A0AAV9HRA6_9PEZI</name>
<sequence>MTASKDAPTRAMRGASLLILLQIVSRAITFIANQVLLRFLTAQLLGISTQLEVYYLSVIFFARESLRVAIQRQDLSSLSSSKDAGSKNHASQAIINLGYLSILLGVPLSILFGYLYVSSLSASTLALAPNLIPSLYIYALASILELLSEPIFMLTQTRLEFSTRARAESIATFLRCTITLTSAVYLPSQGVLPFALGQLSYSLGLLAIYVYHGSGLARREGFSLLPSFIPSAPSPFLFHPPTLTLTTSLLSQSVLKHLLTQGDTFLVSILSSPTSQGVYALANNYGGLLARLVFQPIEESSRTYFSRLLSPPTPSTAAEAKRSLISLLRFYLLFSLPILALGPPAAPLLLSLVAGPKWLASGAGDCLSAYMYYIPLLAINGITEAFVASVAKEREVHKQSMWMAGFSVIFAGVGFVTLRVMDWGATGLVVANGVNLGCRIIWCWGFIRGWLGKQEGVNGKEKSGKRKVEGGDNKGMDLREVLPGPVGVGVAAVAGAVVRRVVTEDVQGLKSVMMELVKVAGVGVVLVSVL</sequence>
<evidence type="ECO:0000256" key="7">
    <source>
        <dbReference type="ARBA" id="ARBA00023136"/>
    </source>
</evidence>
<evidence type="ECO:0000256" key="5">
    <source>
        <dbReference type="ARBA" id="ARBA00022824"/>
    </source>
</evidence>